<dbReference type="Proteomes" id="UP001576776">
    <property type="component" value="Unassembled WGS sequence"/>
</dbReference>
<reference evidence="2 3" key="1">
    <citation type="submission" date="2024-09" db="EMBL/GenBank/DDBJ databases">
        <title>Floridaenema gen nov. (Aerosakkonemataceae, Aerosakkonematales ord. nov., Cyanobacteria) from benthic tropical and subtropical fresh waters, with the description of four new species.</title>
        <authorList>
            <person name="Moretto J.A."/>
            <person name="Berthold D.E."/>
            <person name="Lefler F.W."/>
            <person name="Huang I.-S."/>
            <person name="Laughinghouse H. IV."/>
        </authorList>
    </citation>
    <scope>NUCLEOTIDE SEQUENCE [LARGE SCALE GENOMIC DNA]</scope>
    <source>
        <strain evidence="2 3">BLCC-F154</strain>
    </source>
</reference>
<organism evidence="2 3">
    <name type="scientific">Floridaenema fluviatile BLCC-F154</name>
    <dbReference type="NCBI Taxonomy" id="3153640"/>
    <lineage>
        <taxon>Bacteria</taxon>
        <taxon>Bacillati</taxon>
        <taxon>Cyanobacteriota</taxon>
        <taxon>Cyanophyceae</taxon>
        <taxon>Oscillatoriophycideae</taxon>
        <taxon>Aerosakkonematales</taxon>
        <taxon>Aerosakkonemataceae</taxon>
        <taxon>Floridanema</taxon>
        <taxon>Floridanema fluviatile</taxon>
    </lineage>
</organism>
<sequence>MTRPQDMGQMGNGYGQYRINSQTGEREWHHLDGWYSDSQLRQDDWNFGVSLALTPFTCGASLVGYGLMSLSDYEEPSGGYGGGYGGQGGQGGGFNRGGNGGQSGGFNKGGGYGNRQGGYGGGKGRY</sequence>
<evidence type="ECO:0000313" key="3">
    <source>
        <dbReference type="Proteomes" id="UP001576776"/>
    </source>
</evidence>
<name>A0ABV4YI92_9CYAN</name>
<gene>
    <name evidence="2" type="ORF">ACE1B6_24415</name>
</gene>
<dbReference type="EMBL" id="JBHFNS010000087">
    <property type="protein sequence ID" value="MFB2938403.1"/>
    <property type="molecule type" value="Genomic_DNA"/>
</dbReference>
<feature type="region of interest" description="Disordered" evidence="1">
    <location>
        <begin position="78"/>
        <end position="126"/>
    </location>
</feature>
<accession>A0ABV4YI92</accession>
<dbReference type="RefSeq" id="WP_413259883.1">
    <property type="nucleotide sequence ID" value="NZ_JBHFNS010000087.1"/>
</dbReference>
<evidence type="ECO:0000313" key="2">
    <source>
        <dbReference type="EMBL" id="MFB2938403.1"/>
    </source>
</evidence>
<keyword evidence="3" id="KW-1185">Reference proteome</keyword>
<comment type="caution">
    <text evidence="2">The sequence shown here is derived from an EMBL/GenBank/DDBJ whole genome shotgun (WGS) entry which is preliminary data.</text>
</comment>
<protein>
    <submittedName>
        <fullName evidence="2">Uncharacterized protein</fullName>
    </submittedName>
</protein>
<proteinExistence type="predicted"/>
<evidence type="ECO:0000256" key="1">
    <source>
        <dbReference type="SAM" id="MobiDB-lite"/>
    </source>
</evidence>